<evidence type="ECO:0000313" key="4">
    <source>
        <dbReference type="EMBL" id="KAJ8020299.1"/>
    </source>
</evidence>
<dbReference type="Pfam" id="PF01390">
    <property type="entry name" value="SEA"/>
    <property type="match status" value="1"/>
</dbReference>
<evidence type="ECO:0000256" key="2">
    <source>
        <dbReference type="SAM" id="Phobius"/>
    </source>
</evidence>
<protein>
    <submittedName>
        <fullName evidence="4">Mucin-1</fullName>
    </submittedName>
</protein>
<dbReference type="InterPro" id="IPR036364">
    <property type="entry name" value="SEA_dom_sf"/>
</dbReference>
<gene>
    <name evidence="4" type="ORF">HOLleu_39857</name>
</gene>
<feature type="region of interest" description="Disordered" evidence="1">
    <location>
        <begin position="1"/>
        <end position="93"/>
    </location>
</feature>
<keyword evidence="2" id="KW-0812">Transmembrane</keyword>
<reference evidence="4" key="1">
    <citation type="submission" date="2021-10" db="EMBL/GenBank/DDBJ databases">
        <title>Tropical sea cucumber genome reveals ecological adaptation and Cuvierian tubules defense mechanism.</title>
        <authorList>
            <person name="Chen T."/>
        </authorList>
    </citation>
    <scope>NUCLEOTIDE SEQUENCE</scope>
    <source>
        <strain evidence="4">Nanhai2018</strain>
        <tissue evidence="4">Muscle</tissue>
    </source>
</reference>
<dbReference type="PROSITE" id="PS50024">
    <property type="entry name" value="SEA"/>
    <property type="match status" value="1"/>
</dbReference>
<proteinExistence type="predicted"/>
<keyword evidence="5" id="KW-1185">Reference proteome</keyword>
<dbReference type="AlphaFoldDB" id="A0A9Q1BCL6"/>
<feature type="compositionally biased region" description="Low complexity" evidence="1">
    <location>
        <begin position="369"/>
        <end position="390"/>
    </location>
</feature>
<dbReference type="Proteomes" id="UP001152320">
    <property type="component" value="Chromosome 22"/>
</dbReference>
<feature type="compositionally biased region" description="Polar residues" evidence="1">
    <location>
        <begin position="353"/>
        <end position="368"/>
    </location>
</feature>
<dbReference type="OrthoDB" id="9909831at2759"/>
<feature type="domain" description="SEA" evidence="3">
    <location>
        <begin position="215"/>
        <end position="335"/>
    </location>
</feature>
<sequence length="433" mass="46540">MDFNQDSDEPRPTDSMGDPDIPMSTFQPFIRRPEVEGTVHESENELEDVDPPEANPSTQAEDTEAPAAEEFPPPPPESMAMENEPEEVAEGDSAPLVNEEADPHSKVIVSNSDHDDDGIEIHEVPDPQPPEPAQENASNRPGQSLAYAPSVRARYVDTHVPYDNEEKEMYTKFCWACVCLILLTSIVGFLLAVALVTNLDPELSSANVTEGSAGEGDMVLAEVMVTLDLNFTDYLYDPSSSQYKELEADYLEWLQQIFRETSFAGDVLGAFVNGFRPGSVIVHSSVLFILSDNSLTNIESNLANELSSAVEEQETSITLPIEAVTVGEVILHSEDTKRPIEVFVISPRPQTSQATVTQGISSTQTVGASNSTTSPSSSLSQSLGTSTTSLPATSLGTGMTSSGMEVTSTATRGKNLTTTDTPSSNVTTPVTTI</sequence>
<dbReference type="InterPro" id="IPR000082">
    <property type="entry name" value="SEA_dom"/>
</dbReference>
<comment type="caution">
    <text evidence="4">The sequence shown here is derived from an EMBL/GenBank/DDBJ whole genome shotgun (WGS) entry which is preliminary data.</text>
</comment>
<keyword evidence="2" id="KW-0472">Membrane</keyword>
<dbReference type="SUPFAM" id="SSF82671">
    <property type="entry name" value="SEA domain"/>
    <property type="match status" value="1"/>
</dbReference>
<name>A0A9Q1BCL6_HOLLE</name>
<accession>A0A9Q1BCL6</accession>
<evidence type="ECO:0000256" key="1">
    <source>
        <dbReference type="SAM" id="MobiDB-lite"/>
    </source>
</evidence>
<dbReference type="SMART" id="SM00200">
    <property type="entry name" value="SEA"/>
    <property type="match status" value="1"/>
</dbReference>
<feature type="region of interest" description="Disordered" evidence="1">
    <location>
        <begin position="107"/>
        <end position="148"/>
    </location>
</feature>
<feature type="compositionally biased region" description="Low complexity" evidence="1">
    <location>
        <begin position="417"/>
        <end position="433"/>
    </location>
</feature>
<keyword evidence="2" id="KW-1133">Transmembrane helix</keyword>
<feature type="compositionally biased region" description="Polar residues" evidence="1">
    <location>
        <begin position="391"/>
        <end position="416"/>
    </location>
</feature>
<feature type="region of interest" description="Disordered" evidence="1">
    <location>
        <begin position="353"/>
        <end position="433"/>
    </location>
</feature>
<feature type="transmembrane region" description="Helical" evidence="2">
    <location>
        <begin position="173"/>
        <end position="196"/>
    </location>
</feature>
<dbReference type="Gene3D" id="3.30.70.960">
    <property type="entry name" value="SEA domain"/>
    <property type="match status" value="1"/>
</dbReference>
<organism evidence="4 5">
    <name type="scientific">Holothuria leucospilota</name>
    <name type="common">Black long sea cucumber</name>
    <name type="synonym">Mertensiothuria leucospilota</name>
    <dbReference type="NCBI Taxonomy" id="206669"/>
    <lineage>
        <taxon>Eukaryota</taxon>
        <taxon>Metazoa</taxon>
        <taxon>Echinodermata</taxon>
        <taxon>Eleutherozoa</taxon>
        <taxon>Echinozoa</taxon>
        <taxon>Holothuroidea</taxon>
        <taxon>Aspidochirotacea</taxon>
        <taxon>Aspidochirotida</taxon>
        <taxon>Holothuriidae</taxon>
        <taxon>Holothuria</taxon>
    </lineage>
</organism>
<evidence type="ECO:0000259" key="3">
    <source>
        <dbReference type="PROSITE" id="PS50024"/>
    </source>
</evidence>
<evidence type="ECO:0000313" key="5">
    <source>
        <dbReference type="Proteomes" id="UP001152320"/>
    </source>
</evidence>
<feature type="compositionally biased region" description="Basic and acidic residues" evidence="1">
    <location>
        <begin position="31"/>
        <end position="43"/>
    </location>
</feature>
<dbReference type="EMBL" id="JAIZAY010000022">
    <property type="protein sequence ID" value="KAJ8020299.1"/>
    <property type="molecule type" value="Genomic_DNA"/>
</dbReference>